<dbReference type="STRING" id="431595.K3WGU4"/>
<keyword evidence="3" id="KW-1185">Reference proteome</keyword>
<dbReference type="InParanoid" id="K3WGU4"/>
<dbReference type="HOGENOM" id="CLU_344048_0_0_1"/>
<dbReference type="AlphaFoldDB" id="K3WGU4"/>
<feature type="region of interest" description="Disordered" evidence="1">
    <location>
        <begin position="719"/>
        <end position="744"/>
    </location>
</feature>
<dbReference type="Pfam" id="PF08578">
    <property type="entry name" value="DUF1765"/>
    <property type="match status" value="1"/>
</dbReference>
<dbReference type="Proteomes" id="UP000019132">
    <property type="component" value="Unassembled WGS sequence"/>
</dbReference>
<name>K3WGU4_GLOUD</name>
<evidence type="ECO:0000313" key="3">
    <source>
        <dbReference type="Proteomes" id="UP000019132"/>
    </source>
</evidence>
<feature type="region of interest" description="Disordered" evidence="1">
    <location>
        <begin position="258"/>
        <end position="291"/>
    </location>
</feature>
<organism evidence="2 3">
    <name type="scientific">Globisporangium ultimum (strain ATCC 200006 / CBS 805.95 / DAOM BR144)</name>
    <name type="common">Pythium ultimum</name>
    <dbReference type="NCBI Taxonomy" id="431595"/>
    <lineage>
        <taxon>Eukaryota</taxon>
        <taxon>Sar</taxon>
        <taxon>Stramenopiles</taxon>
        <taxon>Oomycota</taxon>
        <taxon>Peronosporomycetes</taxon>
        <taxon>Pythiales</taxon>
        <taxon>Pythiaceae</taxon>
        <taxon>Globisporangium</taxon>
    </lineage>
</organism>
<proteinExistence type="predicted"/>
<dbReference type="eggNOG" id="ENOG502QUTU">
    <property type="taxonomic scope" value="Eukaryota"/>
</dbReference>
<evidence type="ECO:0000256" key="1">
    <source>
        <dbReference type="SAM" id="MobiDB-lite"/>
    </source>
</evidence>
<dbReference type="OMA" id="WDYLMDM"/>
<dbReference type="InterPro" id="IPR013887">
    <property type="entry name" value="UPF0592"/>
</dbReference>
<reference evidence="3" key="2">
    <citation type="submission" date="2010-04" db="EMBL/GenBank/DDBJ databases">
        <authorList>
            <person name="Buell R."/>
            <person name="Hamilton J."/>
            <person name="Hostetler J."/>
        </authorList>
    </citation>
    <scope>NUCLEOTIDE SEQUENCE [LARGE SCALE GENOMIC DNA]</scope>
    <source>
        <strain evidence="3">DAOM:BR144</strain>
    </source>
</reference>
<sequence>MLSDAALYQSASHPEKARLVFNTQLHQALKSVAKNREVVSVTPNASNTARPVLSLHDPYGSGSSFGRSTELNGWDLEKKMVALQEVRDLLARPFFFYSDWATQAAAAAKNAPASLEKRMNYYSYFGKTLPLELGQSTLLDLWDYLMDMCEYVPVRNRCRSLYLHVAACICRRVEFIESYDIDGEKIHLSEQVNQRYHKLLERCMQFCATKLNKSRFLADDHKLFIAHIYAAAYFRFPFTTSRLLTAILDTTAILERVDNDDDNSNNTNGALGSTPPTSPKAGITISKRPHRKSTLCGYRSPRGHCRNWNALSGNEESARSSNRALEELKRGTFASFKHYKTSRSTDDLLSEKEVSSFRKGARSVDASLEHAFQQMMVETTEQQETQFFDHLPLLYIGNAIEPAAFSFPAFGMSKDALKNALEPFLDRLITPGRDDLIGVTFVTAFLSDISSWCSHRKEWTMATTPWHCIPGYFAVIRLFVAVFRLMCQRRPRMAAMPAPANSVGRILSIVEGSQSSTTSNPWLSYWTAREAEVVLDAAAEVLKNEYLVNVLVKIVLETTNMHDPVSVNYSFGILQRVLEIAAKAAVTSSSSSSKHTNSEGKPTKTRTPHRLSAKFDDTYFLVVMRRALQSSHVQILLKVLTCLYNSIDLFPARVRKRIIGELILRENFFRFFMHWNEEVRKIYCYIVVFKTSTSNRLDLPCASDRIMLAHSPYFEATTNGSSSSSSSLSPASAAASTSSSPSSASGYWTQLSDMAHAMLRANGLSALGDAETKKNNAIGANALKRLLVWDASARLRKHRGSAHTTLFRDAMVDDELSVDLSIASKLDALFKMIAEQMEKANRTLKQKSAASPSGKSESGAHSYFPKELEAYIERGLSQYVTVLWEYYESAFETPNSTLPPLSPTLQFTITMPVFTD</sequence>
<dbReference type="PANTHER" id="PTHR35397:SF1">
    <property type="entry name" value="ARMADILLO-LIKE HELICAL DOMAIN-CONTAINING PROTEIN"/>
    <property type="match status" value="1"/>
</dbReference>
<dbReference type="EMBL" id="GL376567">
    <property type="status" value="NOT_ANNOTATED_CDS"/>
    <property type="molecule type" value="Genomic_DNA"/>
</dbReference>
<protein>
    <submittedName>
        <fullName evidence="2">Uncharacterized protein</fullName>
    </submittedName>
</protein>
<reference evidence="3" key="1">
    <citation type="journal article" date="2010" name="Genome Biol.">
        <title>Genome sequence of the necrotrophic plant pathogen Pythium ultimum reveals original pathogenicity mechanisms and effector repertoire.</title>
        <authorList>
            <person name="Levesque C.A."/>
            <person name="Brouwer H."/>
            <person name="Cano L."/>
            <person name="Hamilton J.P."/>
            <person name="Holt C."/>
            <person name="Huitema E."/>
            <person name="Raffaele S."/>
            <person name="Robideau G.P."/>
            <person name="Thines M."/>
            <person name="Win J."/>
            <person name="Zerillo M.M."/>
            <person name="Beakes G.W."/>
            <person name="Boore J.L."/>
            <person name="Busam D."/>
            <person name="Dumas B."/>
            <person name="Ferriera S."/>
            <person name="Fuerstenberg S.I."/>
            <person name="Gachon C.M."/>
            <person name="Gaulin E."/>
            <person name="Govers F."/>
            <person name="Grenville-Briggs L."/>
            <person name="Horner N."/>
            <person name="Hostetler J."/>
            <person name="Jiang R.H."/>
            <person name="Johnson J."/>
            <person name="Krajaejun T."/>
            <person name="Lin H."/>
            <person name="Meijer H.J."/>
            <person name="Moore B."/>
            <person name="Morris P."/>
            <person name="Phuntmart V."/>
            <person name="Puiu D."/>
            <person name="Shetty J."/>
            <person name="Stajich J.E."/>
            <person name="Tripathy S."/>
            <person name="Wawra S."/>
            <person name="van West P."/>
            <person name="Whitty B.R."/>
            <person name="Coutinho P.M."/>
            <person name="Henrissat B."/>
            <person name="Martin F."/>
            <person name="Thomas P.D."/>
            <person name="Tyler B.M."/>
            <person name="De Vries R.P."/>
            <person name="Kamoun S."/>
            <person name="Yandell M."/>
            <person name="Tisserat N."/>
            <person name="Buell C.R."/>
        </authorList>
    </citation>
    <scope>NUCLEOTIDE SEQUENCE</scope>
    <source>
        <strain evidence="3">DAOM:BR144</strain>
    </source>
</reference>
<dbReference type="EnsemblProtists" id="PYU1_T004185">
    <property type="protein sequence ID" value="PYU1_T004185"/>
    <property type="gene ID" value="PYU1_G004175"/>
</dbReference>
<evidence type="ECO:0000313" key="2">
    <source>
        <dbReference type="EnsemblProtists" id="PYU1_T004185"/>
    </source>
</evidence>
<dbReference type="VEuPathDB" id="FungiDB:PYU1_G004175"/>
<dbReference type="PANTHER" id="PTHR35397">
    <property type="entry name" value="C2 DOMAIN-CONTAINING PROTEIN-RELATED"/>
    <property type="match status" value="1"/>
</dbReference>
<feature type="region of interest" description="Disordered" evidence="1">
    <location>
        <begin position="590"/>
        <end position="609"/>
    </location>
</feature>
<reference evidence="2" key="3">
    <citation type="submission" date="2015-02" db="UniProtKB">
        <authorList>
            <consortium name="EnsemblProtists"/>
        </authorList>
    </citation>
    <scope>IDENTIFICATION</scope>
    <source>
        <strain evidence="2">DAOM BR144</strain>
    </source>
</reference>
<accession>K3WGU4</accession>
<feature type="compositionally biased region" description="Low complexity" evidence="1">
    <location>
        <begin position="721"/>
        <end position="744"/>
    </location>
</feature>